<protein>
    <submittedName>
        <fullName evidence="2">Mce, Mce5A domain protein</fullName>
    </submittedName>
</protein>
<comment type="caution">
    <text evidence="2">The sequence shown here is derived from an EMBL/GenBank/DDBJ whole genome shotgun (WGS) entry which is preliminary data.</text>
</comment>
<dbReference type="AlphaFoldDB" id="X8E1I5"/>
<organism evidence="2 3">
    <name type="scientific">Mycobacteroides abscessus subsp. bolletii 1513</name>
    <dbReference type="NCBI Taxonomy" id="1299321"/>
    <lineage>
        <taxon>Bacteria</taxon>
        <taxon>Bacillati</taxon>
        <taxon>Actinomycetota</taxon>
        <taxon>Actinomycetes</taxon>
        <taxon>Mycobacteriales</taxon>
        <taxon>Mycobacteriaceae</taxon>
        <taxon>Mycobacteroides</taxon>
        <taxon>Mycobacteroides abscessus</taxon>
    </lineage>
</organism>
<evidence type="ECO:0000256" key="1">
    <source>
        <dbReference type="SAM" id="MobiDB-lite"/>
    </source>
</evidence>
<name>X8E1I5_9MYCO</name>
<sequence length="99" mass="9826">MAAESVAARSRDGRSRSARTTPTTAPTDPRRAGSPGARDGGGAPIAPASFGGTVGPVGSQVERAQLSVITDKPASSATQLLLGPVVRGTTVSLAKEGSR</sequence>
<dbReference type="EMBL" id="JAOJ01000001">
    <property type="protein sequence ID" value="EUA74106.1"/>
    <property type="molecule type" value="Genomic_DNA"/>
</dbReference>
<dbReference type="Proteomes" id="UP000023351">
    <property type="component" value="Unassembled WGS sequence"/>
</dbReference>
<accession>X8E1I5</accession>
<dbReference type="PATRIC" id="fig|1299321.3.peg.776"/>
<evidence type="ECO:0000313" key="2">
    <source>
        <dbReference type="EMBL" id="EUA74106.1"/>
    </source>
</evidence>
<feature type="compositionally biased region" description="Low complexity" evidence="1">
    <location>
        <begin position="18"/>
        <end position="27"/>
    </location>
</feature>
<evidence type="ECO:0000313" key="3">
    <source>
        <dbReference type="Proteomes" id="UP000023351"/>
    </source>
</evidence>
<gene>
    <name evidence="2" type="primary">mce5A</name>
    <name evidence="2" type="ORF">I540_0809</name>
</gene>
<reference evidence="2 3" key="1">
    <citation type="submission" date="2013-12" db="EMBL/GenBank/DDBJ databases">
        <authorList>
            <person name="Zelazny A."/>
            <person name="Olivier K."/>
            <person name="Holland S."/>
            <person name="Lenaerts A."/>
            <person name="Ordway D."/>
            <person name="DeGroote M.A."/>
            <person name="Parker T."/>
            <person name="Sizemore C."/>
            <person name="Tallon L.J."/>
            <person name="Sadzewicz L.K."/>
            <person name="Sengamalay N."/>
            <person name="Fraser C.M."/>
            <person name="Hine E."/>
            <person name="Shefchek K.A."/>
            <person name="Das S.P."/>
            <person name="Tettelin H."/>
        </authorList>
    </citation>
    <scope>NUCLEOTIDE SEQUENCE [LARGE SCALE GENOMIC DNA]</scope>
    <source>
        <strain evidence="2 3">1513</strain>
    </source>
</reference>
<feature type="region of interest" description="Disordered" evidence="1">
    <location>
        <begin position="1"/>
        <end position="57"/>
    </location>
</feature>
<proteinExistence type="predicted"/>